<reference key="1">
    <citation type="submission" date="2017-08" db="EMBL/GenBank/DDBJ databases">
        <title>A dynamic microbial community with high functional redundancy inhabits the cold, oxic subseafloor aquifer.</title>
        <authorList>
            <person name="Tully B.J."/>
            <person name="Wheat C.G."/>
            <person name="Glazer B.T."/>
            <person name="Huber J.A."/>
        </authorList>
    </citation>
    <scope>NUCLEOTIDE SEQUENCE [LARGE SCALE GENOMIC DNA]</scope>
</reference>
<evidence type="ECO:0000313" key="7">
    <source>
        <dbReference type="EMBL" id="PCJ03074.1"/>
    </source>
</evidence>
<evidence type="ECO:0000256" key="3">
    <source>
        <dbReference type="ARBA" id="ARBA00023027"/>
    </source>
</evidence>
<comment type="caution">
    <text evidence="7">The sequence shown here is derived from an EMBL/GenBank/DDBJ whole genome shotgun (WGS) entry which is preliminary data.</text>
</comment>
<dbReference type="Pfam" id="PF02826">
    <property type="entry name" value="2-Hacid_dh_C"/>
    <property type="match status" value="1"/>
</dbReference>
<dbReference type="InterPro" id="IPR036291">
    <property type="entry name" value="NAD(P)-bd_dom_sf"/>
</dbReference>
<dbReference type="InterPro" id="IPR043322">
    <property type="entry name" value="CtBP"/>
</dbReference>
<organism evidence="7">
    <name type="scientific">OCS116 cluster bacterium</name>
    <dbReference type="NCBI Taxonomy" id="2030921"/>
    <lineage>
        <taxon>Bacteria</taxon>
        <taxon>Pseudomonadati</taxon>
        <taxon>Pseudomonadota</taxon>
        <taxon>Alphaproteobacteria</taxon>
        <taxon>OCS116 cluster</taxon>
    </lineage>
</organism>
<evidence type="ECO:0000256" key="4">
    <source>
        <dbReference type="RuleBase" id="RU003719"/>
    </source>
</evidence>
<evidence type="ECO:0000256" key="2">
    <source>
        <dbReference type="ARBA" id="ARBA00023002"/>
    </source>
</evidence>
<dbReference type="Gene3D" id="3.40.50.720">
    <property type="entry name" value="NAD(P)-binding Rossmann-like Domain"/>
    <property type="match status" value="2"/>
</dbReference>
<sequence>MTKRVVITDYTFPTVELEQAAAEIAGAEFIACQSKTDEDVIAAVKGADVVAVQFAPFTKDAIAALNPNATIIRYGVGYDNIDIVAAAEANISIGYVPDYCADEVADHTVASILTLLRKLLKLDKSVREGEWAAVQYAQPLKPFFETVIGFYGLGQIGNAVLHRLKGFGFKFIVSDPMLDEATAQSLGVQLCTADELLRQADLISLHAPATDETTGFFNRFHFAMMQPHAMIVNSARGQLVNETDLTNALINGVIAGAALDVFEVEPLPKTSKLLDAPNLLLTPHAAWYSDSAINRLQGLVAQDISRALNGEKPRKPIHTIKQEA</sequence>
<comment type="similarity">
    <text evidence="1 4">Belongs to the D-isomer specific 2-hydroxyacid dehydrogenase family.</text>
</comment>
<protein>
    <submittedName>
        <fullName evidence="7">Dihydrofolate reductase</fullName>
    </submittedName>
</protein>
<evidence type="ECO:0000256" key="1">
    <source>
        <dbReference type="ARBA" id="ARBA00005854"/>
    </source>
</evidence>
<dbReference type="GO" id="GO:0051287">
    <property type="term" value="F:NAD binding"/>
    <property type="evidence" value="ECO:0007669"/>
    <property type="project" value="InterPro"/>
</dbReference>
<dbReference type="Pfam" id="PF00389">
    <property type="entry name" value="2-Hacid_dh"/>
    <property type="match status" value="1"/>
</dbReference>
<evidence type="ECO:0000259" key="5">
    <source>
        <dbReference type="Pfam" id="PF00389"/>
    </source>
</evidence>
<gene>
    <name evidence="7" type="ORF">COB13_03810</name>
</gene>
<keyword evidence="3" id="KW-0520">NAD</keyword>
<dbReference type="InterPro" id="IPR006139">
    <property type="entry name" value="D-isomer_2_OHA_DH_cat_dom"/>
</dbReference>
<dbReference type="PANTHER" id="PTHR43761:SF1">
    <property type="entry name" value="D-ISOMER SPECIFIC 2-HYDROXYACID DEHYDROGENASE CATALYTIC DOMAIN-CONTAINING PROTEIN-RELATED"/>
    <property type="match status" value="1"/>
</dbReference>
<dbReference type="SUPFAM" id="SSF52283">
    <property type="entry name" value="Formate/glycerate dehydrogenase catalytic domain-like"/>
    <property type="match status" value="1"/>
</dbReference>
<proteinExistence type="inferred from homology"/>
<dbReference type="InterPro" id="IPR050418">
    <property type="entry name" value="D-iso_2-hydroxyacid_DH_PdxB"/>
</dbReference>
<reference evidence="7" key="2">
    <citation type="journal article" date="2018" name="ISME J.">
        <title>A dynamic microbial community with high functional redundancy inhabits the cold, oxic subseafloor aquifer.</title>
        <authorList>
            <person name="Tully B.J."/>
            <person name="Wheat C.G."/>
            <person name="Glazer B.T."/>
            <person name="Huber J.A."/>
        </authorList>
    </citation>
    <scope>NUCLEOTIDE SEQUENCE</scope>
    <source>
        <strain evidence="7">NORP83</strain>
    </source>
</reference>
<dbReference type="AlphaFoldDB" id="A0A2A4Z7J0"/>
<feature type="domain" description="D-isomer specific 2-hydroxyacid dehydrogenase catalytic" evidence="5">
    <location>
        <begin position="16"/>
        <end position="317"/>
    </location>
</feature>
<feature type="domain" description="D-isomer specific 2-hydroxyacid dehydrogenase NAD-binding" evidence="6">
    <location>
        <begin position="110"/>
        <end position="286"/>
    </location>
</feature>
<dbReference type="InterPro" id="IPR006140">
    <property type="entry name" value="D-isomer_DH_NAD-bd"/>
</dbReference>
<dbReference type="GO" id="GO:0016616">
    <property type="term" value="F:oxidoreductase activity, acting on the CH-OH group of donors, NAD or NADP as acceptor"/>
    <property type="evidence" value="ECO:0007669"/>
    <property type="project" value="InterPro"/>
</dbReference>
<evidence type="ECO:0000259" key="6">
    <source>
        <dbReference type="Pfam" id="PF02826"/>
    </source>
</evidence>
<dbReference type="PANTHER" id="PTHR43761">
    <property type="entry name" value="D-ISOMER SPECIFIC 2-HYDROXYACID DEHYDROGENASE FAMILY PROTEIN (AFU_ORTHOLOGUE AFUA_1G13630)"/>
    <property type="match status" value="1"/>
</dbReference>
<dbReference type="SUPFAM" id="SSF51735">
    <property type="entry name" value="NAD(P)-binding Rossmann-fold domains"/>
    <property type="match status" value="1"/>
</dbReference>
<name>A0A2A4Z7J0_9PROT</name>
<accession>A0A2A4Z7J0</accession>
<dbReference type="EMBL" id="NVUS01000003">
    <property type="protein sequence ID" value="PCJ03074.1"/>
    <property type="molecule type" value="Genomic_DNA"/>
</dbReference>
<dbReference type="GO" id="GO:0003714">
    <property type="term" value="F:transcription corepressor activity"/>
    <property type="evidence" value="ECO:0007669"/>
    <property type="project" value="InterPro"/>
</dbReference>
<dbReference type="CDD" id="cd05299">
    <property type="entry name" value="CtBP_dh"/>
    <property type="match status" value="1"/>
</dbReference>
<keyword evidence="2 4" id="KW-0560">Oxidoreductase</keyword>